<feature type="compositionally biased region" description="Polar residues" evidence="1">
    <location>
        <begin position="95"/>
        <end position="109"/>
    </location>
</feature>
<feature type="region of interest" description="Disordered" evidence="1">
    <location>
        <begin position="42"/>
        <end position="278"/>
    </location>
</feature>
<evidence type="ECO:0000313" key="2">
    <source>
        <dbReference type="EMBL" id="KAK3177952.1"/>
    </source>
</evidence>
<dbReference type="EMBL" id="JASNWA010000003">
    <property type="protein sequence ID" value="KAK3177952.1"/>
    <property type="molecule type" value="Genomic_DNA"/>
</dbReference>
<evidence type="ECO:0000256" key="1">
    <source>
        <dbReference type="SAM" id="MobiDB-lite"/>
    </source>
</evidence>
<dbReference type="Proteomes" id="UP001276659">
    <property type="component" value="Unassembled WGS sequence"/>
</dbReference>
<keyword evidence="3" id="KW-1185">Reference proteome</keyword>
<organism evidence="2 3">
    <name type="scientific">Lepraria neglecta</name>
    <dbReference type="NCBI Taxonomy" id="209136"/>
    <lineage>
        <taxon>Eukaryota</taxon>
        <taxon>Fungi</taxon>
        <taxon>Dikarya</taxon>
        <taxon>Ascomycota</taxon>
        <taxon>Pezizomycotina</taxon>
        <taxon>Lecanoromycetes</taxon>
        <taxon>OSLEUM clade</taxon>
        <taxon>Lecanoromycetidae</taxon>
        <taxon>Lecanorales</taxon>
        <taxon>Lecanorineae</taxon>
        <taxon>Stereocaulaceae</taxon>
        <taxon>Lepraria</taxon>
    </lineage>
</organism>
<proteinExistence type="predicted"/>
<sequence length="471" mass="49607">MSGIVRGGKDVEESFQRFLRNQNPQLVAINISGNATLVPKHGDAARSNGITRRPGTSTTLKLNPESVPFTPSTSVTLPSGTLNPLSEPFVPAGRTQPSENITSTPTMNTEGKKPLHSSELFVPSEAKDEATEITTSHTTPKLDMLKNEPTTSFPTSSHGQSATAKVNNETSLPPHKRSAIAVKVESGPPASVPSLTREGAPAAMSTEKPANPVTATDESKLPPHKRILQAAAKEEVGEASNESKAQVNVDTSCGTGNPGPSKTSIKDETSVSAAGTDAATNKWLDSFDSQITTPSPNDHGPSVAAEGDSLISFASSPQVENAKPVPIPPAFIPVKAPDAPAAPATSTEPTESYEGYAVPKNEKDLASAFMKAAQSKLSGFTTKYGSDPEADTRKELAALGQALKNKPGPEDSGPQNVKCLVRTITGTRILGEGLDPASKAYVMMENSRGVWEELDLEWKPKDKDGRVVYVL</sequence>
<reference evidence="2" key="1">
    <citation type="submission" date="2022-11" db="EMBL/GenBank/DDBJ databases">
        <title>Chromosomal genome sequence assembly and mating type (MAT) locus characterization of the leprose asexual lichenized fungus Lepraria neglecta (Nyl.) Erichsen.</title>
        <authorList>
            <person name="Allen J.L."/>
            <person name="Pfeffer B."/>
        </authorList>
    </citation>
    <scope>NUCLEOTIDE SEQUENCE</scope>
    <source>
        <strain evidence="2">Allen 5258</strain>
    </source>
</reference>
<protein>
    <submittedName>
        <fullName evidence="2">Uncharacterized protein</fullName>
    </submittedName>
</protein>
<gene>
    <name evidence="2" type="ORF">OEA41_000084</name>
</gene>
<feature type="compositionally biased region" description="Polar residues" evidence="1">
    <location>
        <begin position="48"/>
        <end position="61"/>
    </location>
</feature>
<feature type="compositionally biased region" description="Polar residues" evidence="1">
    <location>
        <begin position="148"/>
        <end position="171"/>
    </location>
</feature>
<evidence type="ECO:0000313" key="3">
    <source>
        <dbReference type="Proteomes" id="UP001276659"/>
    </source>
</evidence>
<accession>A0AAD9ZIK2</accession>
<name>A0AAD9ZIK2_9LECA</name>
<feature type="compositionally biased region" description="Polar residues" evidence="1">
    <location>
        <begin position="69"/>
        <end position="84"/>
    </location>
</feature>
<feature type="compositionally biased region" description="Polar residues" evidence="1">
    <location>
        <begin position="240"/>
        <end position="263"/>
    </location>
</feature>
<comment type="caution">
    <text evidence="2">The sequence shown here is derived from an EMBL/GenBank/DDBJ whole genome shotgun (WGS) entry which is preliminary data.</text>
</comment>
<dbReference type="AlphaFoldDB" id="A0AAD9ZIK2"/>